<protein>
    <submittedName>
        <fullName evidence="2">Uncharacterized protein</fullName>
    </submittedName>
</protein>
<proteinExistence type="predicted"/>
<dbReference type="AlphaFoldDB" id="A0AAV5LK88"/>
<feature type="region of interest" description="Disordered" evidence="1">
    <location>
        <begin position="193"/>
        <end position="213"/>
    </location>
</feature>
<evidence type="ECO:0000313" key="3">
    <source>
        <dbReference type="Proteomes" id="UP001054252"/>
    </source>
</evidence>
<reference evidence="2 3" key="1">
    <citation type="journal article" date="2021" name="Commun. Biol.">
        <title>The genome of Shorea leprosula (Dipterocarpaceae) highlights the ecological relevance of drought in aseasonal tropical rainforests.</title>
        <authorList>
            <person name="Ng K.K.S."/>
            <person name="Kobayashi M.J."/>
            <person name="Fawcett J.A."/>
            <person name="Hatakeyama M."/>
            <person name="Paape T."/>
            <person name="Ng C.H."/>
            <person name="Ang C.C."/>
            <person name="Tnah L.H."/>
            <person name="Lee C.T."/>
            <person name="Nishiyama T."/>
            <person name="Sese J."/>
            <person name="O'Brien M.J."/>
            <person name="Copetti D."/>
            <person name="Mohd Noor M.I."/>
            <person name="Ong R.C."/>
            <person name="Putra M."/>
            <person name="Sireger I.Z."/>
            <person name="Indrioko S."/>
            <person name="Kosugi Y."/>
            <person name="Izuno A."/>
            <person name="Isagi Y."/>
            <person name="Lee S.L."/>
            <person name="Shimizu K.K."/>
        </authorList>
    </citation>
    <scope>NUCLEOTIDE SEQUENCE [LARGE SCALE GENOMIC DNA]</scope>
    <source>
        <strain evidence="2">214</strain>
    </source>
</reference>
<accession>A0AAV5LK88</accession>
<organism evidence="2 3">
    <name type="scientific">Rubroshorea leprosula</name>
    <dbReference type="NCBI Taxonomy" id="152421"/>
    <lineage>
        <taxon>Eukaryota</taxon>
        <taxon>Viridiplantae</taxon>
        <taxon>Streptophyta</taxon>
        <taxon>Embryophyta</taxon>
        <taxon>Tracheophyta</taxon>
        <taxon>Spermatophyta</taxon>
        <taxon>Magnoliopsida</taxon>
        <taxon>eudicotyledons</taxon>
        <taxon>Gunneridae</taxon>
        <taxon>Pentapetalae</taxon>
        <taxon>rosids</taxon>
        <taxon>malvids</taxon>
        <taxon>Malvales</taxon>
        <taxon>Dipterocarpaceae</taxon>
        <taxon>Rubroshorea</taxon>
    </lineage>
</organism>
<dbReference type="Proteomes" id="UP001054252">
    <property type="component" value="Unassembled WGS sequence"/>
</dbReference>
<dbReference type="EMBL" id="BPVZ01000120">
    <property type="protein sequence ID" value="GKV37087.1"/>
    <property type="molecule type" value="Genomic_DNA"/>
</dbReference>
<evidence type="ECO:0000256" key="1">
    <source>
        <dbReference type="SAM" id="MobiDB-lite"/>
    </source>
</evidence>
<sequence>MRESGKVRDWDSGNGHCLIHRWTALGSEMIRNQERSWQWRMVDTRQLSRSRNRNDHRECGPLRRGKNGSRFGFVRFLNVRNTRELEKQLDQIRIEGGKIWVNLAKYPEEEDEGEKVRRIIPMMKVVQGSCLLSGDLYPTYKRSSTWKGLDDESRGAKIEVNTSEEASSRETLGCKERGIRLAVISNSKANFEFEGKGNDEERSKKGDRLSHNRMGDEEFVDMVADSFEMDMEKDDASERDGIGMCESGLKSKIFPKKKIKGRSGTRQAKEEAMLEFLLSTSNSATGGSVGDSGAVAKEEELVIEKLEEMETRDRTANETKSLKGPSKEQKVSAVVK</sequence>
<comment type="caution">
    <text evidence="2">The sequence shown here is derived from an EMBL/GenBank/DDBJ whole genome shotgun (WGS) entry which is preliminary data.</text>
</comment>
<gene>
    <name evidence="2" type="ORF">SLEP1_g45155</name>
</gene>
<feature type="region of interest" description="Disordered" evidence="1">
    <location>
        <begin position="307"/>
        <end position="336"/>
    </location>
</feature>
<feature type="compositionally biased region" description="Basic and acidic residues" evidence="1">
    <location>
        <begin position="307"/>
        <end position="330"/>
    </location>
</feature>
<name>A0AAV5LK88_9ROSI</name>
<keyword evidence="3" id="KW-1185">Reference proteome</keyword>
<evidence type="ECO:0000313" key="2">
    <source>
        <dbReference type="EMBL" id="GKV37087.1"/>
    </source>
</evidence>